<gene>
    <name evidence="4 5" type="primary">rps16</name>
</gene>
<organism evidence="5">
    <name type="scientific">Corynoplastis japonica</name>
    <dbReference type="NCBI Taxonomy" id="700918"/>
    <lineage>
        <taxon>Eukaryota</taxon>
        <taxon>Rhodophyta</taxon>
        <taxon>Rhodellophyceae</taxon>
        <taxon>Rhodellales</taxon>
        <taxon>Rhodellaceae</taxon>
        <taxon>Corynoplastis</taxon>
    </lineage>
</organism>
<evidence type="ECO:0000256" key="3">
    <source>
        <dbReference type="ARBA" id="ARBA00023274"/>
    </source>
</evidence>
<accession>A0A1X9PU17</accession>
<keyword evidence="5" id="KW-0934">Plastid</keyword>
<dbReference type="InterPro" id="IPR023803">
    <property type="entry name" value="Ribosomal_bS16_dom_sf"/>
</dbReference>
<evidence type="ECO:0000256" key="4">
    <source>
        <dbReference type="HAMAP-Rule" id="MF_00385"/>
    </source>
</evidence>
<dbReference type="PANTHER" id="PTHR12919">
    <property type="entry name" value="30S RIBOSOMAL PROTEIN S16"/>
    <property type="match status" value="1"/>
</dbReference>
<dbReference type="GO" id="GO:0009507">
    <property type="term" value="C:chloroplast"/>
    <property type="evidence" value="ECO:0007669"/>
    <property type="project" value="UniProtKB-SubCell"/>
</dbReference>
<dbReference type="PANTHER" id="PTHR12919:SF20">
    <property type="entry name" value="SMALL RIBOSOMAL SUBUNIT PROTEIN BS16M"/>
    <property type="match status" value="1"/>
</dbReference>
<dbReference type="EMBL" id="KY709210">
    <property type="protein sequence ID" value="ARO90994.1"/>
    <property type="molecule type" value="Genomic_DNA"/>
</dbReference>
<keyword evidence="3 4" id="KW-0687">Ribonucleoprotein</keyword>
<name>A0A1X9PU17_9RHOD</name>
<sequence length="79" mass="9106">MIKIRLKRCGRKKYPVYRIVLMNSMSKRDGRALEELGFYNPITNAISLNLSQLEKRLQQGAQPTNTVKNMLQKAQIIKG</sequence>
<geneLocation type="chloroplast" evidence="5"/>
<dbReference type="Pfam" id="PF00886">
    <property type="entry name" value="Ribosomal_S16"/>
    <property type="match status" value="1"/>
</dbReference>
<dbReference type="InterPro" id="IPR000307">
    <property type="entry name" value="Ribosomal_bS16"/>
</dbReference>
<keyword evidence="5" id="KW-0150">Chloroplast</keyword>
<protein>
    <recommendedName>
        <fullName evidence="4">Small ribosomal subunit protein bS16c</fullName>
    </recommendedName>
</protein>
<dbReference type="GO" id="GO:0003735">
    <property type="term" value="F:structural constituent of ribosome"/>
    <property type="evidence" value="ECO:0007669"/>
    <property type="project" value="InterPro"/>
</dbReference>
<dbReference type="GO" id="GO:0005739">
    <property type="term" value="C:mitochondrion"/>
    <property type="evidence" value="ECO:0007669"/>
    <property type="project" value="GOC"/>
</dbReference>
<evidence type="ECO:0000256" key="1">
    <source>
        <dbReference type="ARBA" id="ARBA00006668"/>
    </source>
</evidence>
<proteinExistence type="inferred from homology"/>
<dbReference type="AlphaFoldDB" id="A0A1X9PU17"/>
<dbReference type="HAMAP" id="MF_00385">
    <property type="entry name" value="Ribosomal_bS16"/>
    <property type="match status" value="1"/>
</dbReference>
<dbReference type="Gene3D" id="3.30.1320.10">
    <property type="match status" value="1"/>
</dbReference>
<evidence type="ECO:0000256" key="2">
    <source>
        <dbReference type="ARBA" id="ARBA00022980"/>
    </source>
</evidence>
<dbReference type="PROSITE" id="PS00732">
    <property type="entry name" value="RIBOSOMAL_S16"/>
    <property type="match status" value="1"/>
</dbReference>
<comment type="similarity">
    <text evidence="1 4">Belongs to the bacterial ribosomal protein bS16 family.</text>
</comment>
<evidence type="ECO:0000313" key="5">
    <source>
        <dbReference type="EMBL" id="ARO90994.1"/>
    </source>
</evidence>
<comment type="subcellular location">
    <subcellularLocation>
        <location evidence="4">Plastid</location>
        <location evidence="4">Chloroplast</location>
    </subcellularLocation>
</comment>
<dbReference type="InterPro" id="IPR020592">
    <property type="entry name" value="Ribosomal_bS16_CS"/>
</dbReference>
<keyword evidence="2 4" id="KW-0689">Ribosomal protein</keyword>
<dbReference type="GO" id="GO:0015935">
    <property type="term" value="C:small ribosomal subunit"/>
    <property type="evidence" value="ECO:0007669"/>
    <property type="project" value="TreeGrafter"/>
</dbReference>
<reference evidence="5" key="1">
    <citation type="submission" date="2017-03" db="EMBL/GenBank/DDBJ databases">
        <title>The new red algal subphylum Proteorhodophytina comprises the largest and most divergent plastid genomes known.</title>
        <authorList>
            <person name="Munoz-Gomez S.A."/>
            <person name="Mejia-Franco F.G."/>
            <person name="Durnin K."/>
            <person name="Morgan C."/>
            <person name="Grisdale C.J."/>
            <person name="Archibald J.M."/>
            <person name="Slamovits C.H."/>
        </authorList>
    </citation>
    <scope>NUCLEOTIDE SEQUENCE</scope>
    <source>
        <strain evidence="5">NIES-2662</strain>
    </source>
</reference>
<dbReference type="SUPFAM" id="SSF54565">
    <property type="entry name" value="Ribosomal protein S16"/>
    <property type="match status" value="1"/>
</dbReference>
<dbReference type="NCBIfam" id="TIGR00002">
    <property type="entry name" value="S16"/>
    <property type="match status" value="1"/>
</dbReference>
<dbReference type="GO" id="GO:0032543">
    <property type="term" value="P:mitochondrial translation"/>
    <property type="evidence" value="ECO:0007669"/>
    <property type="project" value="TreeGrafter"/>
</dbReference>